<sequence>MTASKLKVGHLNRNQIVIHHQIIWRLTMGLDEAVSRVAVQKGLGARGEKVSYSDVGDRGDKPEKMYEVLKRQVKEFYFGTVA</sequence>
<protein>
    <submittedName>
        <fullName evidence="1">Uncharacterized protein</fullName>
    </submittedName>
</protein>
<reference evidence="2" key="1">
    <citation type="journal article" date="2017" name="Nat. Commun.">
        <title>The asparagus genome sheds light on the origin and evolution of a young Y chromosome.</title>
        <authorList>
            <person name="Harkess A."/>
            <person name="Zhou J."/>
            <person name="Xu C."/>
            <person name="Bowers J.E."/>
            <person name="Van der Hulst R."/>
            <person name="Ayyampalayam S."/>
            <person name="Mercati F."/>
            <person name="Riccardi P."/>
            <person name="McKain M.R."/>
            <person name="Kakrana A."/>
            <person name="Tang H."/>
            <person name="Ray J."/>
            <person name="Groenendijk J."/>
            <person name="Arikit S."/>
            <person name="Mathioni S.M."/>
            <person name="Nakano M."/>
            <person name="Shan H."/>
            <person name="Telgmann-Rauber A."/>
            <person name="Kanno A."/>
            <person name="Yue Z."/>
            <person name="Chen H."/>
            <person name="Li W."/>
            <person name="Chen Y."/>
            <person name="Xu X."/>
            <person name="Zhang Y."/>
            <person name="Luo S."/>
            <person name="Chen H."/>
            <person name="Gao J."/>
            <person name="Mao Z."/>
            <person name="Pires J.C."/>
            <person name="Luo M."/>
            <person name="Kudrna D."/>
            <person name="Wing R.A."/>
            <person name="Meyers B.C."/>
            <person name="Yi K."/>
            <person name="Kong H."/>
            <person name="Lavrijsen P."/>
            <person name="Sunseri F."/>
            <person name="Falavigna A."/>
            <person name="Ye Y."/>
            <person name="Leebens-Mack J.H."/>
            <person name="Chen G."/>
        </authorList>
    </citation>
    <scope>NUCLEOTIDE SEQUENCE [LARGE SCALE GENOMIC DNA]</scope>
    <source>
        <strain evidence="2">cv. DH0086</strain>
    </source>
</reference>
<keyword evidence="2" id="KW-1185">Reference proteome</keyword>
<dbReference type="Gramene" id="ONK64213">
    <property type="protein sequence ID" value="ONK64213"/>
    <property type="gene ID" value="A4U43_C07F23310"/>
</dbReference>
<dbReference type="Proteomes" id="UP000243459">
    <property type="component" value="Chromosome 7"/>
</dbReference>
<accession>A0A5P1EEK4</accession>
<evidence type="ECO:0000313" key="1">
    <source>
        <dbReference type="EMBL" id="ONK64213.1"/>
    </source>
</evidence>
<evidence type="ECO:0000313" key="2">
    <source>
        <dbReference type="Proteomes" id="UP000243459"/>
    </source>
</evidence>
<proteinExistence type="predicted"/>
<dbReference type="EMBL" id="CM007387">
    <property type="protein sequence ID" value="ONK64213.1"/>
    <property type="molecule type" value="Genomic_DNA"/>
</dbReference>
<name>A0A5P1EEK4_ASPOF</name>
<dbReference type="AlphaFoldDB" id="A0A5P1EEK4"/>
<gene>
    <name evidence="1" type="ORF">A4U43_C07F23310</name>
</gene>
<organism evidence="1 2">
    <name type="scientific">Asparagus officinalis</name>
    <name type="common">Garden asparagus</name>
    <dbReference type="NCBI Taxonomy" id="4686"/>
    <lineage>
        <taxon>Eukaryota</taxon>
        <taxon>Viridiplantae</taxon>
        <taxon>Streptophyta</taxon>
        <taxon>Embryophyta</taxon>
        <taxon>Tracheophyta</taxon>
        <taxon>Spermatophyta</taxon>
        <taxon>Magnoliopsida</taxon>
        <taxon>Liliopsida</taxon>
        <taxon>Asparagales</taxon>
        <taxon>Asparagaceae</taxon>
        <taxon>Asparagoideae</taxon>
        <taxon>Asparagus</taxon>
    </lineage>
</organism>